<evidence type="ECO:0000256" key="2">
    <source>
        <dbReference type="ARBA" id="ARBA00022679"/>
    </source>
</evidence>
<evidence type="ECO:0000256" key="3">
    <source>
        <dbReference type="ARBA" id="ARBA00023315"/>
    </source>
</evidence>
<organism evidence="4 5">
    <name type="scientific">Anisodus tanguticus</name>
    <dbReference type="NCBI Taxonomy" id="243964"/>
    <lineage>
        <taxon>Eukaryota</taxon>
        <taxon>Viridiplantae</taxon>
        <taxon>Streptophyta</taxon>
        <taxon>Embryophyta</taxon>
        <taxon>Tracheophyta</taxon>
        <taxon>Spermatophyta</taxon>
        <taxon>Magnoliopsida</taxon>
        <taxon>eudicotyledons</taxon>
        <taxon>Gunneridae</taxon>
        <taxon>Pentapetalae</taxon>
        <taxon>asterids</taxon>
        <taxon>lamiids</taxon>
        <taxon>Solanales</taxon>
        <taxon>Solanaceae</taxon>
        <taxon>Solanoideae</taxon>
        <taxon>Hyoscyameae</taxon>
        <taxon>Anisodus</taxon>
    </lineage>
</organism>
<dbReference type="AlphaFoldDB" id="A0AAE1R9H1"/>
<sequence length="338" mass="37219">MATPAHAPVVIFYSKPAANNISQNLENSLSKVLASYYPFAGRLIMDNKCSYVDFNDIGAEYLNVRVSSPMSEILNHATDLAFPQDLPWSTTTSSSNWSLLVVQLSHFDCGGIALDFKPSPQFDVDCFFPLMDDPPVHVKPNINVSEHRQCVTRTYHFSSSSLDRLKDTVSMNSEVQNPTRVEVATALIHKCGVAASMENNSGVFKPSLSLHLMNLRPPLPLNTIGNGAHFFSAIAATEDEIQVPHFVAQLRKAKQYLRDQLTLHSLVEIKLAVAAGANILDMKKYEFYLCSSLCNLGSYKADFGWGSPIKVTLATNPMKNSFIFLDNPSGDGINALII</sequence>
<dbReference type="Pfam" id="PF02458">
    <property type="entry name" value="Transferase"/>
    <property type="match status" value="2"/>
</dbReference>
<dbReference type="GO" id="GO:0016746">
    <property type="term" value="F:acyltransferase activity"/>
    <property type="evidence" value="ECO:0007669"/>
    <property type="project" value="UniProtKB-KW"/>
</dbReference>
<comment type="caution">
    <text evidence="4">The sequence shown here is derived from an EMBL/GenBank/DDBJ whole genome shotgun (WGS) entry which is preliminary data.</text>
</comment>
<evidence type="ECO:0000313" key="5">
    <source>
        <dbReference type="Proteomes" id="UP001291623"/>
    </source>
</evidence>
<name>A0AAE1R9H1_9SOLA</name>
<dbReference type="InterPro" id="IPR023213">
    <property type="entry name" value="CAT-like_dom_sf"/>
</dbReference>
<dbReference type="PANTHER" id="PTHR31623">
    <property type="entry name" value="F21J9.9"/>
    <property type="match status" value="1"/>
</dbReference>
<protein>
    <submittedName>
        <fullName evidence="4">Uncharacterized protein</fullName>
    </submittedName>
</protein>
<keyword evidence="5" id="KW-1185">Reference proteome</keyword>
<dbReference type="Gene3D" id="3.30.559.10">
    <property type="entry name" value="Chloramphenicol acetyltransferase-like domain"/>
    <property type="match status" value="2"/>
</dbReference>
<evidence type="ECO:0000256" key="1">
    <source>
        <dbReference type="ARBA" id="ARBA00009861"/>
    </source>
</evidence>
<dbReference type="Proteomes" id="UP001291623">
    <property type="component" value="Unassembled WGS sequence"/>
</dbReference>
<reference evidence="4" key="1">
    <citation type="submission" date="2023-12" db="EMBL/GenBank/DDBJ databases">
        <title>Genome assembly of Anisodus tanguticus.</title>
        <authorList>
            <person name="Wang Y.-J."/>
        </authorList>
    </citation>
    <scope>NUCLEOTIDE SEQUENCE</scope>
    <source>
        <strain evidence="4">KB-2021</strain>
        <tissue evidence="4">Leaf</tissue>
    </source>
</reference>
<comment type="similarity">
    <text evidence="1">Belongs to the plant acyltransferase family.</text>
</comment>
<gene>
    <name evidence="4" type="ORF">RND71_033472</name>
</gene>
<accession>A0AAE1R9H1</accession>
<dbReference type="EMBL" id="JAVYJV010000018">
    <property type="protein sequence ID" value="KAK4347133.1"/>
    <property type="molecule type" value="Genomic_DNA"/>
</dbReference>
<keyword evidence="3" id="KW-0012">Acyltransferase</keyword>
<proteinExistence type="inferred from homology"/>
<keyword evidence="2" id="KW-0808">Transferase</keyword>
<dbReference type="PANTHER" id="PTHR31623:SF49">
    <property type="entry name" value="ACYLSUGAR ACYLTRANSFERASE 3-LIKE"/>
    <property type="match status" value="1"/>
</dbReference>
<evidence type="ECO:0000313" key="4">
    <source>
        <dbReference type="EMBL" id="KAK4347133.1"/>
    </source>
</evidence>